<proteinExistence type="predicted"/>
<dbReference type="OrthoDB" id="9765957at2"/>
<reference evidence="1 2" key="1">
    <citation type="submission" date="2018-03" db="EMBL/GenBank/DDBJ databases">
        <title>Genomic Encyclopedia of Archaeal and Bacterial Type Strains, Phase II (KMG-II): from individual species to whole genera.</title>
        <authorList>
            <person name="Goeker M."/>
        </authorList>
    </citation>
    <scope>NUCLEOTIDE SEQUENCE [LARGE SCALE GENOMIC DNA]</scope>
    <source>
        <strain evidence="1 2">DSM 101533</strain>
    </source>
</reference>
<sequence length="510" mass="52101">MGRAPNLPIGTVSDDTIFKGDIILVDRNNIQRLRIDSSTGSVRVRDADGNIVFHTEFPGANLRLGGNGRDGDVVVFPRSATDIADVDQASIHLNGDAGVIRAGGGQRSGKIVCVDADDNQALLIDADEAAVIIGGNGRTGRLVVHDDENKGVFFADGKTGNVIVGGPNQEGDLHVRNAQNKTTVRLDGNAGNLILGGDDQDGDLIVRRSGSETALHINGRGNELILNNNVGNPAVILNAGIPENTTESDANGVEMSGRIEVLSKNDRRPRSTLGTTHDDGGSLSLFDNENRLGLSFNGERASIDVGGSGKSGNIFVSNGDGGDDAIRLHGSEARLVLGSGAGNVSGKIEVHNSSGEPTIFVNGEAGDIVLPNGDVAELFDPAPGAVATITSGVVVILNSVGQLEPCSQVADIRVAGIVAGAGKTRPAVVMGTALAGTDAVPLALVGRAWVQADADSAGAIRPGDIMTTSTTTGHAERASSPATAAGAIIGKALGPLENGQGLIPVLIMLR</sequence>
<dbReference type="EMBL" id="PVTP01000007">
    <property type="protein sequence ID" value="PRY77011.1"/>
    <property type="molecule type" value="Genomic_DNA"/>
</dbReference>
<dbReference type="RefSeq" id="WP_106358164.1">
    <property type="nucleotide sequence ID" value="NZ_PVTP01000007.1"/>
</dbReference>
<organism evidence="1 2">
    <name type="scientific">Yoonia maritima</name>
    <dbReference type="NCBI Taxonomy" id="1435347"/>
    <lineage>
        <taxon>Bacteria</taxon>
        <taxon>Pseudomonadati</taxon>
        <taxon>Pseudomonadota</taxon>
        <taxon>Alphaproteobacteria</taxon>
        <taxon>Rhodobacterales</taxon>
        <taxon>Paracoccaceae</taxon>
        <taxon>Yoonia</taxon>
    </lineage>
</organism>
<gene>
    <name evidence="1" type="ORF">CLV80_107189</name>
</gene>
<comment type="caution">
    <text evidence="1">The sequence shown here is derived from an EMBL/GenBank/DDBJ whole genome shotgun (WGS) entry which is preliminary data.</text>
</comment>
<dbReference type="Proteomes" id="UP000238007">
    <property type="component" value="Unassembled WGS sequence"/>
</dbReference>
<accession>A0A2T0VXY1</accession>
<protein>
    <submittedName>
        <fullName evidence="1">Uncharacterized protein</fullName>
    </submittedName>
</protein>
<keyword evidence="2" id="KW-1185">Reference proteome</keyword>
<name>A0A2T0VXY1_9RHOB</name>
<evidence type="ECO:0000313" key="1">
    <source>
        <dbReference type="EMBL" id="PRY77011.1"/>
    </source>
</evidence>
<evidence type="ECO:0000313" key="2">
    <source>
        <dbReference type="Proteomes" id="UP000238007"/>
    </source>
</evidence>
<dbReference type="AlphaFoldDB" id="A0A2T0VXY1"/>